<dbReference type="Gene3D" id="3.30.360.10">
    <property type="entry name" value="Dihydrodipicolinate Reductase, domain 2"/>
    <property type="match status" value="2"/>
</dbReference>
<evidence type="ECO:0000259" key="2">
    <source>
        <dbReference type="Pfam" id="PF01408"/>
    </source>
</evidence>
<evidence type="ECO:0000313" key="3">
    <source>
        <dbReference type="EMBL" id="KAJ2901540.1"/>
    </source>
</evidence>
<dbReference type="SUPFAM" id="SSF51735">
    <property type="entry name" value="NAD(P)-binding Rossmann-fold domains"/>
    <property type="match status" value="1"/>
</dbReference>
<dbReference type="Pfam" id="PF01408">
    <property type="entry name" value="GFO_IDH_MocA"/>
    <property type="match status" value="1"/>
</dbReference>
<evidence type="ECO:0000313" key="4">
    <source>
        <dbReference type="Proteomes" id="UP001201980"/>
    </source>
</evidence>
<name>A0AAD5RPU3_9PEZI</name>
<keyword evidence="4" id="KW-1185">Reference proteome</keyword>
<feature type="domain" description="Gfo/Idh/MocA-like oxidoreductase N-terminal" evidence="2">
    <location>
        <begin position="51"/>
        <end position="191"/>
    </location>
</feature>
<sequence>MMSGGVKKLAQRFRKDEASNASPKKESSKHDQASTTSETPKRKEPAANAPRVLVIGAGSRGTTYARCMTDDASAVVVAIAEPHDFKRQEFGRRYIWGDAETPPEGSCFMDWREFVAYEKARRKAPATDGDEKLSMGVDAAFVCVQDEQHREVVEALAPFGIHIMCEKPLATSLEDCLAVFKALRSAPKTVFGIGHVLRYSPHNLLLRKLLVQDKVIGDILSVVHTEPVGYWHFAHSYVRGNWRRTDTSAPSLLTKSCHDIDILLWLMCSPPTLDHPSDAIESRPHLPSTVTSTGSLQLYRKSRKPKKAGDATNCLSCPIEEDCKFSAKKIYIGKIGLQGGNKGWPVKIVLPEIEDYGLGEAAEMAMVERLSEDYKDGQMSDQDIKKRNWFGRCVYESDNDVCDEQVVTITWDEDPLPIGSSSSGSDTLEDPMCGRGSKQATFHMVAHTNKICDRYSHFYGTEAELEADSNVITVTDFSTGRVEKHYPSHEVLSHHGGGDNGLTRQFISAVDMVNNEGWEVERAQREMIGCTVEECIRSHAMVFAAEDARTGKKVIDWADWWEERVESML</sequence>
<dbReference type="Proteomes" id="UP001201980">
    <property type="component" value="Unassembled WGS sequence"/>
</dbReference>
<dbReference type="GO" id="GO:0000166">
    <property type="term" value="F:nucleotide binding"/>
    <property type="evidence" value="ECO:0007669"/>
    <property type="project" value="InterPro"/>
</dbReference>
<gene>
    <name evidence="3" type="ORF">MKZ38_001673</name>
</gene>
<protein>
    <submittedName>
        <fullName evidence="3">Streptomycin biosynthesis protein</fullName>
    </submittedName>
</protein>
<dbReference type="PANTHER" id="PTHR43377">
    <property type="entry name" value="BILIVERDIN REDUCTASE A"/>
    <property type="match status" value="1"/>
</dbReference>
<organism evidence="3 4">
    <name type="scientific">Zalerion maritima</name>
    <dbReference type="NCBI Taxonomy" id="339359"/>
    <lineage>
        <taxon>Eukaryota</taxon>
        <taxon>Fungi</taxon>
        <taxon>Dikarya</taxon>
        <taxon>Ascomycota</taxon>
        <taxon>Pezizomycotina</taxon>
        <taxon>Sordariomycetes</taxon>
        <taxon>Lulworthiomycetidae</taxon>
        <taxon>Lulworthiales</taxon>
        <taxon>Lulworthiaceae</taxon>
        <taxon>Zalerion</taxon>
    </lineage>
</organism>
<feature type="compositionally biased region" description="Basic and acidic residues" evidence="1">
    <location>
        <begin position="13"/>
        <end position="32"/>
    </location>
</feature>
<dbReference type="AlphaFoldDB" id="A0AAD5RPU3"/>
<accession>A0AAD5RPU3</accession>
<proteinExistence type="predicted"/>
<evidence type="ECO:0000256" key="1">
    <source>
        <dbReference type="SAM" id="MobiDB-lite"/>
    </source>
</evidence>
<dbReference type="Gene3D" id="3.40.50.720">
    <property type="entry name" value="NAD(P)-binding Rossmann-like Domain"/>
    <property type="match status" value="1"/>
</dbReference>
<dbReference type="InterPro" id="IPR000683">
    <property type="entry name" value="Gfo/Idh/MocA-like_OxRdtase_N"/>
</dbReference>
<dbReference type="SUPFAM" id="SSF55347">
    <property type="entry name" value="Glyceraldehyde-3-phosphate dehydrogenase-like, C-terminal domain"/>
    <property type="match status" value="1"/>
</dbReference>
<dbReference type="PANTHER" id="PTHR43377:SF12">
    <property type="entry name" value="BINDING ROSSMANN FOLD OXIDOREDUCTASE, PUTATIVE (AFU_ORTHOLOGUE AFUA_3G11840)-RELATED"/>
    <property type="match status" value="1"/>
</dbReference>
<dbReference type="InterPro" id="IPR036291">
    <property type="entry name" value="NAD(P)-bd_dom_sf"/>
</dbReference>
<comment type="caution">
    <text evidence="3">The sequence shown here is derived from an EMBL/GenBank/DDBJ whole genome shotgun (WGS) entry which is preliminary data.</text>
</comment>
<reference evidence="3" key="1">
    <citation type="submission" date="2022-07" db="EMBL/GenBank/DDBJ databases">
        <title>Draft genome sequence of Zalerion maritima ATCC 34329, a (micro)plastics degrading marine fungus.</title>
        <authorList>
            <person name="Paco A."/>
            <person name="Goncalves M.F.M."/>
            <person name="Rocha-Santos T.A.P."/>
            <person name="Alves A."/>
        </authorList>
    </citation>
    <scope>NUCLEOTIDE SEQUENCE</scope>
    <source>
        <strain evidence="3">ATCC 34329</strain>
    </source>
</reference>
<feature type="region of interest" description="Disordered" evidence="1">
    <location>
        <begin position="1"/>
        <end position="52"/>
    </location>
</feature>
<dbReference type="InterPro" id="IPR051450">
    <property type="entry name" value="Gfo/Idh/MocA_Oxidoreductases"/>
</dbReference>
<dbReference type="EMBL" id="JAKWBI020000147">
    <property type="protein sequence ID" value="KAJ2901540.1"/>
    <property type="molecule type" value="Genomic_DNA"/>
</dbReference>